<dbReference type="OrthoDB" id="7975104at2759"/>
<organism evidence="1 2">
    <name type="scientific">Ladona fulva</name>
    <name type="common">Scarce chaser dragonfly</name>
    <name type="synonym">Libellula fulva</name>
    <dbReference type="NCBI Taxonomy" id="123851"/>
    <lineage>
        <taxon>Eukaryota</taxon>
        <taxon>Metazoa</taxon>
        <taxon>Ecdysozoa</taxon>
        <taxon>Arthropoda</taxon>
        <taxon>Hexapoda</taxon>
        <taxon>Insecta</taxon>
        <taxon>Pterygota</taxon>
        <taxon>Palaeoptera</taxon>
        <taxon>Odonata</taxon>
        <taxon>Epiprocta</taxon>
        <taxon>Anisoptera</taxon>
        <taxon>Libelluloidea</taxon>
        <taxon>Libellulidae</taxon>
        <taxon>Ladona</taxon>
    </lineage>
</organism>
<keyword evidence="2" id="KW-1185">Reference proteome</keyword>
<accession>A0A8K0KH68</accession>
<name>A0A8K0KH68_LADFU</name>
<reference evidence="1" key="2">
    <citation type="submission" date="2017-10" db="EMBL/GenBank/DDBJ databases">
        <title>Ladona fulva Genome sequencing and assembly.</title>
        <authorList>
            <person name="Murali S."/>
            <person name="Richards S."/>
            <person name="Bandaranaike D."/>
            <person name="Bellair M."/>
            <person name="Blankenburg K."/>
            <person name="Chao H."/>
            <person name="Dinh H."/>
            <person name="Doddapaneni H."/>
            <person name="Dugan-Rocha S."/>
            <person name="Elkadiri S."/>
            <person name="Gnanaolivu R."/>
            <person name="Hernandez B."/>
            <person name="Skinner E."/>
            <person name="Javaid M."/>
            <person name="Lee S."/>
            <person name="Li M."/>
            <person name="Ming W."/>
            <person name="Munidasa M."/>
            <person name="Muniz J."/>
            <person name="Nguyen L."/>
            <person name="Hughes D."/>
            <person name="Osuji N."/>
            <person name="Pu L.-L."/>
            <person name="Puazo M."/>
            <person name="Qu C."/>
            <person name="Quiroz J."/>
            <person name="Raj R."/>
            <person name="Weissenberger G."/>
            <person name="Xin Y."/>
            <person name="Zou X."/>
            <person name="Han Y."/>
            <person name="Worley K."/>
            <person name="Muzny D."/>
            <person name="Gibbs R."/>
        </authorList>
    </citation>
    <scope>NUCLEOTIDE SEQUENCE</scope>
    <source>
        <strain evidence="1">Sampled in the wild</strain>
    </source>
</reference>
<evidence type="ECO:0000313" key="2">
    <source>
        <dbReference type="Proteomes" id="UP000792457"/>
    </source>
</evidence>
<dbReference type="AlphaFoldDB" id="A0A8K0KH68"/>
<evidence type="ECO:0000313" key="1">
    <source>
        <dbReference type="EMBL" id="KAG8234820.1"/>
    </source>
</evidence>
<protein>
    <submittedName>
        <fullName evidence="1">Uncharacterized protein</fullName>
    </submittedName>
</protein>
<gene>
    <name evidence="1" type="ORF">J437_LFUL015221</name>
</gene>
<dbReference type="EMBL" id="KZ308846">
    <property type="protein sequence ID" value="KAG8234820.1"/>
    <property type="molecule type" value="Genomic_DNA"/>
</dbReference>
<comment type="caution">
    <text evidence="1">The sequence shown here is derived from an EMBL/GenBank/DDBJ whole genome shotgun (WGS) entry which is preliminary data.</text>
</comment>
<proteinExistence type="predicted"/>
<dbReference type="Proteomes" id="UP000792457">
    <property type="component" value="Unassembled WGS sequence"/>
</dbReference>
<reference evidence="1" key="1">
    <citation type="submission" date="2013-04" db="EMBL/GenBank/DDBJ databases">
        <authorList>
            <person name="Qu J."/>
            <person name="Murali S.C."/>
            <person name="Bandaranaike D."/>
            <person name="Bellair M."/>
            <person name="Blankenburg K."/>
            <person name="Chao H."/>
            <person name="Dinh H."/>
            <person name="Doddapaneni H."/>
            <person name="Downs B."/>
            <person name="Dugan-Rocha S."/>
            <person name="Elkadiri S."/>
            <person name="Gnanaolivu R.D."/>
            <person name="Hernandez B."/>
            <person name="Javaid M."/>
            <person name="Jayaseelan J.C."/>
            <person name="Lee S."/>
            <person name="Li M."/>
            <person name="Ming W."/>
            <person name="Munidasa M."/>
            <person name="Muniz J."/>
            <person name="Nguyen L."/>
            <person name="Ongeri F."/>
            <person name="Osuji N."/>
            <person name="Pu L.-L."/>
            <person name="Puazo M."/>
            <person name="Qu C."/>
            <person name="Quiroz J."/>
            <person name="Raj R."/>
            <person name="Weissenberger G."/>
            <person name="Xin Y."/>
            <person name="Zou X."/>
            <person name="Han Y."/>
            <person name="Richards S."/>
            <person name="Worley K."/>
            <person name="Muzny D."/>
            <person name="Gibbs R."/>
        </authorList>
    </citation>
    <scope>NUCLEOTIDE SEQUENCE</scope>
    <source>
        <strain evidence="1">Sampled in the wild</strain>
    </source>
</reference>
<sequence length="112" mass="13308">MKYDLNIKHRPGKFIVIIYLLSRVRINKYSVKYEILKNTENVQTFTKEMAIRKIQGKEISECVRVYYKFKDDFNIKDDLVFINLKVVVPSSLRKSILDLFHENHLGIEITKA</sequence>